<keyword evidence="4" id="KW-1185">Reference proteome</keyword>
<dbReference type="CDD" id="cd00093">
    <property type="entry name" value="HTH_XRE"/>
    <property type="match status" value="1"/>
</dbReference>
<dbReference type="RefSeq" id="WP_090678459.1">
    <property type="nucleotide sequence ID" value="NZ_FORU01000004.1"/>
</dbReference>
<sequence>MTIGETIKINRLEKDISQKDLAKKIGVDVSFLCKVEKNEKKLSLDKLELISEMLSLELNELKYLYYLEKVTASFVNEKDAFIVEILEKIIKSYHV</sequence>
<dbReference type="Pfam" id="PF01381">
    <property type="entry name" value="HTH_3"/>
    <property type="match status" value="1"/>
</dbReference>
<dbReference type="PROSITE" id="PS50943">
    <property type="entry name" value="HTH_CROC1"/>
    <property type="match status" value="1"/>
</dbReference>
<organism evidence="3 4">
    <name type="scientific">Myroides guanonis</name>
    <dbReference type="NCBI Taxonomy" id="1150112"/>
    <lineage>
        <taxon>Bacteria</taxon>
        <taxon>Pseudomonadati</taxon>
        <taxon>Bacteroidota</taxon>
        <taxon>Flavobacteriia</taxon>
        <taxon>Flavobacteriales</taxon>
        <taxon>Flavobacteriaceae</taxon>
        <taxon>Myroides</taxon>
    </lineage>
</organism>
<accession>A0A1I3PL28</accession>
<dbReference type="GO" id="GO:0005829">
    <property type="term" value="C:cytosol"/>
    <property type="evidence" value="ECO:0007669"/>
    <property type="project" value="TreeGrafter"/>
</dbReference>
<dbReference type="Proteomes" id="UP000243887">
    <property type="component" value="Unassembled WGS sequence"/>
</dbReference>
<dbReference type="GO" id="GO:0003700">
    <property type="term" value="F:DNA-binding transcription factor activity"/>
    <property type="evidence" value="ECO:0007669"/>
    <property type="project" value="TreeGrafter"/>
</dbReference>
<dbReference type="EMBL" id="FORU01000004">
    <property type="protein sequence ID" value="SFJ22183.1"/>
    <property type="molecule type" value="Genomic_DNA"/>
</dbReference>
<dbReference type="Gene3D" id="1.10.260.40">
    <property type="entry name" value="lambda repressor-like DNA-binding domains"/>
    <property type="match status" value="1"/>
</dbReference>
<reference evidence="4" key="1">
    <citation type="submission" date="2016-10" db="EMBL/GenBank/DDBJ databases">
        <authorList>
            <person name="Varghese N."/>
            <person name="Submissions S."/>
        </authorList>
    </citation>
    <scope>NUCLEOTIDE SEQUENCE [LARGE SCALE GENOMIC DNA]</scope>
    <source>
        <strain evidence="4">DSM 26542</strain>
    </source>
</reference>
<name>A0A1I3PL28_9FLAO</name>
<evidence type="ECO:0000256" key="1">
    <source>
        <dbReference type="ARBA" id="ARBA00023125"/>
    </source>
</evidence>
<evidence type="ECO:0000313" key="3">
    <source>
        <dbReference type="EMBL" id="SFJ22183.1"/>
    </source>
</evidence>
<dbReference type="InterPro" id="IPR050807">
    <property type="entry name" value="TransReg_Diox_bact_type"/>
</dbReference>
<dbReference type="AlphaFoldDB" id="A0A1I3PL28"/>
<dbReference type="PANTHER" id="PTHR46797:SF1">
    <property type="entry name" value="METHYLPHOSPHONATE SYNTHASE"/>
    <property type="match status" value="1"/>
</dbReference>
<keyword evidence="1" id="KW-0238">DNA-binding</keyword>
<evidence type="ECO:0000259" key="2">
    <source>
        <dbReference type="PROSITE" id="PS50943"/>
    </source>
</evidence>
<dbReference type="STRING" id="1150112.SAMN04487893_104171"/>
<feature type="domain" description="HTH cro/C1-type" evidence="2">
    <location>
        <begin position="7"/>
        <end position="61"/>
    </location>
</feature>
<proteinExistence type="predicted"/>
<dbReference type="InterPro" id="IPR001387">
    <property type="entry name" value="Cro/C1-type_HTH"/>
</dbReference>
<evidence type="ECO:0000313" key="4">
    <source>
        <dbReference type="Proteomes" id="UP000243887"/>
    </source>
</evidence>
<dbReference type="OrthoDB" id="800066at2"/>
<dbReference type="PANTHER" id="PTHR46797">
    <property type="entry name" value="HTH-TYPE TRANSCRIPTIONAL REGULATOR"/>
    <property type="match status" value="1"/>
</dbReference>
<gene>
    <name evidence="3" type="ORF">SAMN04487893_104171</name>
</gene>
<dbReference type="SMART" id="SM00530">
    <property type="entry name" value="HTH_XRE"/>
    <property type="match status" value="1"/>
</dbReference>
<dbReference type="GO" id="GO:0003677">
    <property type="term" value="F:DNA binding"/>
    <property type="evidence" value="ECO:0007669"/>
    <property type="project" value="UniProtKB-KW"/>
</dbReference>
<protein>
    <submittedName>
        <fullName evidence="3">Helix-turn-helix domain-containing protein</fullName>
    </submittedName>
</protein>
<dbReference type="InterPro" id="IPR010982">
    <property type="entry name" value="Lambda_DNA-bd_dom_sf"/>
</dbReference>
<dbReference type="SUPFAM" id="SSF47413">
    <property type="entry name" value="lambda repressor-like DNA-binding domains"/>
    <property type="match status" value="1"/>
</dbReference>